<reference evidence="9" key="1">
    <citation type="journal article" date="2019" name="Int. J. Syst. Evol. Microbiol.">
        <title>The Global Catalogue of Microorganisms (GCM) 10K type strain sequencing project: providing services to taxonomists for standard genome sequencing and annotation.</title>
        <authorList>
            <consortium name="The Broad Institute Genomics Platform"/>
            <consortium name="The Broad Institute Genome Sequencing Center for Infectious Disease"/>
            <person name="Wu L."/>
            <person name="Ma J."/>
        </authorList>
    </citation>
    <scope>NUCLEOTIDE SEQUENCE [LARGE SCALE GENOMIC DNA]</scope>
    <source>
        <strain evidence="9">JCM 17759</strain>
    </source>
</reference>
<organism evidence="8 9">
    <name type="scientific">Novipirellula rosea</name>
    <dbReference type="NCBI Taxonomy" id="1031540"/>
    <lineage>
        <taxon>Bacteria</taxon>
        <taxon>Pseudomonadati</taxon>
        <taxon>Planctomycetota</taxon>
        <taxon>Planctomycetia</taxon>
        <taxon>Pirellulales</taxon>
        <taxon>Pirellulaceae</taxon>
        <taxon>Novipirellula</taxon>
    </lineage>
</organism>
<feature type="signal peptide" evidence="6">
    <location>
        <begin position="1"/>
        <end position="25"/>
    </location>
</feature>
<evidence type="ECO:0000256" key="1">
    <source>
        <dbReference type="ARBA" id="ARBA00022485"/>
    </source>
</evidence>
<feature type="domain" description="Golvesin/Xly CBD-like" evidence="7">
    <location>
        <begin position="588"/>
        <end position="710"/>
    </location>
</feature>
<keyword evidence="6" id="KW-0732">Signal</keyword>
<gene>
    <name evidence="8" type="ORF">GCM10023156_13190</name>
</gene>
<keyword evidence="9" id="KW-1185">Reference proteome</keyword>
<dbReference type="PANTHER" id="PTHR43498">
    <property type="entry name" value="FERREDOXIN:COB-COM HETERODISULFIDE REDUCTASE SUBUNIT A"/>
    <property type="match status" value="1"/>
</dbReference>
<name>A0ABP8MGK9_9BACT</name>
<dbReference type="InterPro" id="IPR033803">
    <property type="entry name" value="CBD-like_Golvesin-Xly"/>
</dbReference>
<sequence>MTQREPNLKRGVWVMAVVVCAVVHAACCCNVTTAGEPHYYEPAEPGQPKLIECDVAVYGGTPAGVTAAIQAAREGKSAVLFSFNRHVGGMTSGGLTATDLGRKDSIGGIALEFYNRIGKARDYSPGEAETLYRKMLDEAGVKVLLGRALSSVVMQDQQLVSATMETGETVRAAVFVDSTYEGDLLAAANVSYHVGREPAATYDETLGGQWQTVSWKNVYQFCRLPLSPHVIADDPASGLLPEIAAETPGKPGEGDFKVQAYNFRLQLSRSADKVAFPKPRGYDVNRYALLARFLNFDDRIDWRLNYTTAPMTDGPVQMRQGDSNNAGSFSSDYVGGNYRWPDGTYQSGSISELPPPRRGLPVPLRDLYELRERIFQDHVNYQQGLMYFLANDPQVPEALRARVSAWGLDPHEFIETGFWPHQLYVREGRRMLSDYVVTQADCESRRVVDDSVGLASYPMDSHFCQRVVVEENGVQTVRNEGGFGHGFRKPYPVSYRSIVPKKNECENLLVPVCLSSSHVAFGSIRMEPVYMILGQSAGCAAAMAITEQKTVQDVDYAKLKVKLENDGQRLTWDDKSVRQPAKTLPGIVTDDTDAKTTGSWTSGTLSPVCGLAYLHDNNNGKGEKTAAFKIDVPKPGTYKVSLLYVASGNRSTKTPVIVSVGEDATEIIVDQREGTAVGSSLGNFRVNDSIMVTVSNRDTDGFVVVDGVQLLLQPRH</sequence>
<dbReference type="PANTHER" id="PTHR43498:SF1">
    <property type="entry name" value="COB--COM HETERODISULFIDE REDUCTASE IRON-SULFUR SUBUNIT A"/>
    <property type="match status" value="1"/>
</dbReference>
<evidence type="ECO:0000259" key="7">
    <source>
        <dbReference type="Pfam" id="PF25275"/>
    </source>
</evidence>
<keyword evidence="2" id="KW-0479">Metal-binding</keyword>
<evidence type="ECO:0000256" key="2">
    <source>
        <dbReference type="ARBA" id="ARBA00022723"/>
    </source>
</evidence>
<dbReference type="Pfam" id="PF25275">
    <property type="entry name" value="Golvesin_C"/>
    <property type="match status" value="1"/>
</dbReference>
<keyword evidence="5" id="KW-0411">Iron-sulfur</keyword>
<evidence type="ECO:0000313" key="8">
    <source>
        <dbReference type="EMBL" id="GAA4449107.1"/>
    </source>
</evidence>
<comment type="caution">
    <text evidence="8">The sequence shown here is derived from an EMBL/GenBank/DDBJ whole genome shotgun (WGS) entry which is preliminary data.</text>
</comment>
<dbReference type="Proteomes" id="UP001500840">
    <property type="component" value="Unassembled WGS sequence"/>
</dbReference>
<dbReference type="EMBL" id="BAABGA010000017">
    <property type="protein sequence ID" value="GAA4449107.1"/>
    <property type="molecule type" value="Genomic_DNA"/>
</dbReference>
<feature type="chain" id="PRO_5045393437" evidence="6">
    <location>
        <begin position="26"/>
        <end position="716"/>
    </location>
</feature>
<evidence type="ECO:0000256" key="3">
    <source>
        <dbReference type="ARBA" id="ARBA00023002"/>
    </source>
</evidence>
<evidence type="ECO:0000313" key="9">
    <source>
        <dbReference type="Proteomes" id="UP001500840"/>
    </source>
</evidence>
<dbReference type="RefSeq" id="WP_345320527.1">
    <property type="nucleotide sequence ID" value="NZ_BAABGA010000017.1"/>
</dbReference>
<dbReference type="InterPro" id="IPR039650">
    <property type="entry name" value="HdrA-like"/>
</dbReference>
<protein>
    <submittedName>
        <fullName evidence="8">FAD-dependent oxidoreductase</fullName>
    </submittedName>
</protein>
<dbReference type="SUPFAM" id="SSF51905">
    <property type="entry name" value="FAD/NAD(P)-binding domain"/>
    <property type="match status" value="1"/>
</dbReference>
<evidence type="ECO:0000256" key="5">
    <source>
        <dbReference type="ARBA" id="ARBA00023014"/>
    </source>
</evidence>
<proteinExistence type="predicted"/>
<dbReference type="Gene3D" id="3.50.50.60">
    <property type="entry name" value="FAD/NAD(P)-binding domain"/>
    <property type="match status" value="1"/>
</dbReference>
<keyword evidence="3" id="KW-0560">Oxidoreductase</keyword>
<dbReference type="Pfam" id="PF12831">
    <property type="entry name" value="FAD_oxidored"/>
    <property type="match status" value="1"/>
</dbReference>
<evidence type="ECO:0000256" key="6">
    <source>
        <dbReference type="SAM" id="SignalP"/>
    </source>
</evidence>
<dbReference type="InterPro" id="IPR036188">
    <property type="entry name" value="FAD/NAD-bd_sf"/>
</dbReference>
<accession>A0ABP8MGK9</accession>
<evidence type="ECO:0000256" key="4">
    <source>
        <dbReference type="ARBA" id="ARBA00023004"/>
    </source>
</evidence>
<keyword evidence="1" id="KW-0004">4Fe-4S</keyword>
<keyword evidence="4" id="KW-0408">Iron</keyword>